<reference evidence="1 2" key="1">
    <citation type="submission" date="2019-06" db="EMBL/GenBank/DDBJ databases">
        <title>A novel species of marine bacteria.</title>
        <authorList>
            <person name="Wang Y."/>
        </authorList>
    </citation>
    <scope>NUCLEOTIDE SEQUENCE [LARGE SCALE GENOMIC DNA]</scope>
    <source>
        <strain evidence="1 2">MA1-10</strain>
    </source>
</reference>
<sequence length="235" mass="24032">MAALTFSLAACFGGAKTEDVRNSPLFSKQAPTASGKLVQSRTVMSGAVTVAAPKGYCVDVSSLRDQASGAFVPFGACAALTRNAADPSPKAPAFLVASVSPLPIAAEAAAEDPEAVMAQARAFLESNAGRAALSRSGDASTVEVLDLKTSSGVVKVLTRDGSDNRPESLSDTTWRAFLPIDDKLVVASVTGFTKTKVDRRNGLGQLNKFVAAIKASNPGSSKGGGVLAAIFGKLR</sequence>
<dbReference type="Proteomes" id="UP000315816">
    <property type="component" value="Unassembled WGS sequence"/>
</dbReference>
<keyword evidence="2" id="KW-1185">Reference proteome</keyword>
<organism evidence="1 2">
    <name type="scientific">Aliiroseovarius halocynthiae</name>
    <dbReference type="NCBI Taxonomy" id="985055"/>
    <lineage>
        <taxon>Bacteria</taxon>
        <taxon>Pseudomonadati</taxon>
        <taxon>Pseudomonadota</taxon>
        <taxon>Alphaproteobacteria</taxon>
        <taxon>Rhodobacterales</taxon>
        <taxon>Paracoccaceae</taxon>
        <taxon>Aliiroseovarius</taxon>
    </lineage>
</organism>
<dbReference type="RefSeq" id="WP_142851806.1">
    <property type="nucleotide sequence ID" value="NZ_FXWW01000002.1"/>
</dbReference>
<dbReference type="OrthoDB" id="7877343at2"/>
<evidence type="ECO:0000313" key="2">
    <source>
        <dbReference type="Proteomes" id="UP000315816"/>
    </source>
</evidence>
<dbReference type="EMBL" id="VICH01000001">
    <property type="protein sequence ID" value="TQV70358.1"/>
    <property type="molecule type" value="Genomic_DNA"/>
</dbReference>
<dbReference type="AlphaFoldDB" id="A0A545SZF9"/>
<comment type="caution">
    <text evidence="1">The sequence shown here is derived from an EMBL/GenBank/DDBJ whole genome shotgun (WGS) entry which is preliminary data.</text>
</comment>
<protein>
    <submittedName>
        <fullName evidence="1">Uncharacterized protein</fullName>
    </submittedName>
</protein>
<proteinExistence type="predicted"/>
<evidence type="ECO:0000313" key="1">
    <source>
        <dbReference type="EMBL" id="TQV70358.1"/>
    </source>
</evidence>
<accession>A0A545SZF9</accession>
<gene>
    <name evidence="1" type="ORF">FIL88_00170</name>
</gene>
<name>A0A545SZF9_9RHOB</name>